<evidence type="ECO:0000313" key="3">
    <source>
        <dbReference type="Proteomes" id="UP001558613"/>
    </source>
</evidence>
<dbReference type="Gene3D" id="3.30.420.10">
    <property type="entry name" value="Ribonuclease H-like superfamily/Ribonuclease H"/>
    <property type="match status" value="2"/>
</dbReference>
<proteinExistence type="predicted"/>
<dbReference type="PROSITE" id="PS50879">
    <property type="entry name" value="RNASE_H_1"/>
    <property type="match status" value="1"/>
</dbReference>
<dbReference type="EMBL" id="JAYMGO010000009">
    <property type="protein sequence ID" value="KAL1268894.1"/>
    <property type="molecule type" value="Genomic_DNA"/>
</dbReference>
<feature type="domain" description="RNase H type-1" evidence="1">
    <location>
        <begin position="1"/>
        <end position="85"/>
    </location>
</feature>
<protein>
    <recommendedName>
        <fullName evidence="1">RNase H type-1 domain-containing protein</fullName>
    </recommendedName>
</protein>
<evidence type="ECO:0000313" key="2">
    <source>
        <dbReference type="EMBL" id="KAL1268894.1"/>
    </source>
</evidence>
<dbReference type="InterPro" id="IPR002156">
    <property type="entry name" value="RNaseH_domain"/>
</dbReference>
<organism evidence="2 3">
    <name type="scientific">Cirrhinus molitorella</name>
    <name type="common">mud carp</name>
    <dbReference type="NCBI Taxonomy" id="172907"/>
    <lineage>
        <taxon>Eukaryota</taxon>
        <taxon>Metazoa</taxon>
        <taxon>Chordata</taxon>
        <taxon>Craniata</taxon>
        <taxon>Vertebrata</taxon>
        <taxon>Euteleostomi</taxon>
        <taxon>Actinopterygii</taxon>
        <taxon>Neopterygii</taxon>
        <taxon>Teleostei</taxon>
        <taxon>Ostariophysi</taxon>
        <taxon>Cypriniformes</taxon>
        <taxon>Cyprinidae</taxon>
        <taxon>Labeoninae</taxon>
        <taxon>Labeonini</taxon>
        <taxon>Cirrhinus</taxon>
    </lineage>
</organism>
<accession>A0ABR3MW76</accession>
<dbReference type="Proteomes" id="UP001558613">
    <property type="component" value="Unassembled WGS sequence"/>
</dbReference>
<dbReference type="InterPro" id="IPR012337">
    <property type="entry name" value="RNaseH-like_sf"/>
</dbReference>
<sequence>MPTTLLQTLTTLDLASPAIFQTGNGFKTANNKPVKHQHLFQPCDNITTKHDMTIFWKKVKGHSKQPGTDKDLNDQTDALAKTNLQIDWVGPLPRSTKGNKYFLTVVCQFTKWVECLPAPNDTAQTTAYLQVHLAYSLGVSILLHVDPEQSELALLLNLPIIETNNIYRLKDIVNVGFWQGNTHIKINTPDVVAYHDSNPQLYLTPNLRMCTLTKDIHYLCPSKPFLRDGTEGICGLNPCRETHSALQRPSRVPRSQRHEQRLLEIGGLSTLPSALPH</sequence>
<keyword evidence="3" id="KW-1185">Reference proteome</keyword>
<gene>
    <name evidence="2" type="ORF">QQF64_034257</name>
</gene>
<dbReference type="InterPro" id="IPR036397">
    <property type="entry name" value="RNaseH_sf"/>
</dbReference>
<name>A0ABR3MW76_9TELE</name>
<comment type="caution">
    <text evidence="2">The sequence shown here is derived from an EMBL/GenBank/DDBJ whole genome shotgun (WGS) entry which is preliminary data.</text>
</comment>
<dbReference type="SUPFAM" id="SSF53098">
    <property type="entry name" value="Ribonuclease H-like"/>
    <property type="match status" value="2"/>
</dbReference>
<evidence type="ECO:0000259" key="1">
    <source>
        <dbReference type="PROSITE" id="PS50879"/>
    </source>
</evidence>
<reference evidence="2 3" key="1">
    <citation type="submission" date="2023-09" db="EMBL/GenBank/DDBJ databases">
        <authorList>
            <person name="Wang M."/>
        </authorList>
    </citation>
    <scope>NUCLEOTIDE SEQUENCE [LARGE SCALE GENOMIC DNA]</scope>
    <source>
        <strain evidence="2">GT-2023</strain>
        <tissue evidence="2">Liver</tissue>
    </source>
</reference>